<keyword evidence="1" id="KW-1133">Transmembrane helix</keyword>
<gene>
    <name evidence="2" type="ORF">IWZ03DRAFT_390135</name>
</gene>
<name>A0ABR1KDN4_9PEZI</name>
<accession>A0ABR1KDN4</accession>
<protein>
    <submittedName>
        <fullName evidence="2">Uncharacterized protein</fullName>
    </submittedName>
</protein>
<feature type="transmembrane region" description="Helical" evidence="1">
    <location>
        <begin position="30"/>
        <end position="49"/>
    </location>
</feature>
<keyword evidence="1" id="KW-0472">Membrane</keyword>
<evidence type="ECO:0000256" key="1">
    <source>
        <dbReference type="SAM" id="Phobius"/>
    </source>
</evidence>
<organism evidence="2 3">
    <name type="scientific">Phyllosticta citriasiana</name>
    <dbReference type="NCBI Taxonomy" id="595635"/>
    <lineage>
        <taxon>Eukaryota</taxon>
        <taxon>Fungi</taxon>
        <taxon>Dikarya</taxon>
        <taxon>Ascomycota</taxon>
        <taxon>Pezizomycotina</taxon>
        <taxon>Dothideomycetes</taxon>
        <taxon>Dothideomycetes incertae sedis</taxon>
        <taxon>Botryosphaeriales</taxon>
        <taxon>Phyllostictaceae</taxon>
        <taxon>Phyllosticta</taxon>
    </lineage>
</organism>
<proteinExistence type="predicted"/>
<evidence type="ECO:0000313" key="2">
    <source>
        <dbReference type="EMBL" id="KAK7509776.1"/>
    </source>
</evidence>
<reference evidence="2 3" key="1">
    <citation type="submission" date="2024-04" db="EMBL/GenBank/DDBJ databases">
        <title>Phyllosticta paracitricarpa is synonymous to the EU quarantine fungus P. citricarpa based on phylogenomic analyses.</title>
        <authorList>
            <consortium name="Lawrence Berkeley National Laboratory"/>
            <person name="Van Ingen-Buijs V.A."/>
            <person name="Van Westerhoven A.C."/>
            <person name="Haridas S."/>
            <person name="Skiadas P."/>
            <person name="Martin F."/>
            <person name="Groenewald J.Z."/>
            <person name="Crous P.W."/>
            <person name="Seidl M.F."/>
        </authorList>
    </citation>
    <scope>NUCLEOTIDE SEQUENCE [LARGE SCALE GENOMIC DNA]</scope>
    <source>
        <strain evidence="2 3">CBS 123371</strain>
    </source>
</reference>
<evidence type="ECO:0000313" key="3">
    <source>
        <dbReference type="Proteomes" id="UP001363622"/>
    </source>
</evidence>
<keyword evidence="1" id="KW-0812">Transmembrane</keyword>
<sequence length="60" mass="6954">MLDAFLVLVFLSSLLFPLFLFPPNSPLSFFPPHFQLNSCLLFLFVTTANQRSVLNPRRRL</sequence>
<comment type="caution">
    <text evidence="2">The sequence shown here is derived from an EMBL/GenBank/DDBJ whole genome shotgun (WGS) entry which is preliminary data.</text>
</comment>
<dbReference type="Proteomes" id="UP001363622">
    <property type="component" value="Unassembled WGS sequence"/>
</dbReference>
<dbReference type="EMBL" id="JBBPHU010000016">
    <property type="protein sequence ID" value="KAK7509776.1"/>
    <property type="molecule type" value="Genomic_DNA"/>
</dbReference>
<keyword evidence="3" id="KW-1185">Reference proteome</keyword>